<gene>
    <name evidence="1" type="ORF">DSM107003_41270</name>
</gene>
<dbReference type="InterPro" id="IPR010350">
    <property type="entry name" value="Aim32/Apd1-like_bac"/>
</dbReference>
<protein>
    <recommendedName>
        <fullName evidence="3">Sucrase ferredoxin</fullName>
    </recommendedName>
</protein>
<dbReference type="Pfam" id="PF06999">
    <property type="entry name" value="Suc_Fer-like"/>
    <property type="match status" value="1"/>
</dbReference>
<dbReference type="OrthoDB" id="3399139at2"/>
<dbReference type="InterPro" id="IPR009737">
    <property type="entry name" value="Aim32/Apd1-like"/>
</dbReference>
<dbReference type="SUPFAM" id="SSF52833">
    <property type="entry name" value="Thioredoxin-like"/>
    <property type="match status" value="1"/>
</dbReference>
<comment type="caution">
    <text evidence="1">The sequence shown here is derived from an EMBL/GenBank/DDBJ whole genome shotgun (WGS) entry which is preliminary data.</text>
</comment>
<dbReference type="CDD" id="cd03062">
    <property type="entry name" value="TRX_Fd_Sucrase"/>
    <property type="match status" value="1"/>
</dbReference>
<dbReference type="EMBL" id="RSCM01000016">
    <property type="protein sequence ID" value="RUS93891.1"/>
    <property type="molecule type" value="Genomic_DNA"/>
</dbReference>
<dbReference type="Proteomes" id="UP000276103">
    <property type="component" value="Unassembled WGS sequence"/>
</dbReference>
<dbReference type="PIRSF" id="PIRSF035042">
    <property type="entry name" value="UCP035042_thirdx"/>
    <property type="match status" value="1"/>
</dbReference>
<evidence type="ECO:0000313" key="1">
    <source>
        <dbReference type="EMBL" id="RUS93891.1"/>
    </source>
</evidence>
<dbReference type="RefSeq" id="WP_127055950.1">
    <property type="nucleotide sequence ID" value="NZ_RSCM01000016.1"/>
</dbReference>
<sequence length="327" mass="37455">MDTFFCSDYSRQIGEEIIGSASNYQTYILVECPQPWISEAFKSKWVPDNLRVLVEEVQRSKLPIRFLLIANDESHKIETTTLLIYQKQQGLSNGYSKQEFKLPNIEQVAGVVRKWLSGDSPDYQVETSITRDILVCSHGSHDQCCARYGNPFYFYAKNTIADLNLDHVRMWKSTHFGGHRFAPTAIDFPEARYYGVLDQDSFRAILTRTGDIQFLNKVYRGWGILPSALQILEREIILQQGWDWFNHKVAGKILEQSLDNNTILAELTFENPAGSLYTYQAKLVKDPVKTQALKSSCHATQESVIVKYAVANLWLADRKVATYANNY</sequence>
<dbReference type="Gene3D" id="3.40.30.10">
    <property type="entry name" value="Glutaredoxin"/>
    <property type="match status" value="1"/>
</dbReference>
<evidence type="ECO:0000313" key="2">
    <source>
        <dbReference type="Proteomes" id="UP000276103"/>
    </source>
</evidence>
<proteinExistence type="predicted"/>
<reference evidence="1 2" key="1">
    <citation type="journal article" date="2019" name="Genome Biol. Evol.">
        <title>Day and night: Metabolic profiles and evolutionary relationships of six axenic non-marine cyanobacteria.</title>
        <authorList>
            <person name="Will S.E."/>
            <person name="Henke P."/>
            <person name="Boedeker C."/>
            <person name="Huang S."/>
            <person name="Brinkmann H."/>
            <person name="Rohde M."/>
            <person name="Jarek M."/>
            <person name="Friedl T."/>
            <person name="Seufert S."/>
            <person name="Schumacher M."/>
            <person name="Overmann J."/>
            <person name="Neumann-Schaal M."/>
            <person name="Petersen J."/>
        </authorList>
    </citation>
    <scope>NUCLEOTIDE SEQUENCE [LARGE SCALE GENOMIC DNA]</scope>
    <source>
        <strain evidence="1 2">SAG 1403-4b</strain>
    </source>
</reference>
<dbReference type="InterPro" id="IPR036249">
    <property type="entry name" value="Thioredoxin-like_sf"/>
</dbReference>
<evidence type="ECO:0008006" key="3">
    <source>
        <dbReference type="Google" id="ProtNLM"/>
    </source>
</evidence>
<dbReference type="AlphaFoldDB" id="A0A3S1A5R7"/>
<name>A0A3S1A5R7_ANAVA</name>
<keyword evidence="2" id="KW-1185">Reference proteome</keyword>
<organism evidence="1 2">
    <name type="scientific">Trichormus variabilis SAG 1403-4b</name>
    <dbReference type="NCBI Taxonomy" id="447716"/>
    <lineage>
        <taxon>Bacteria</taxon>
        <taxon>Bacillati</taxon>
        <taxon>Cyanobacteriota</taxon>
        <taxon>Cyanophyceae</taxon>
        <taxon>Nostocales</taxon>
        <taxon>Nostocaceae</taxon>
        <taxon>Trichormus</taxon>
    </lineage>
</organism>
<accession>A0A3S1A5R7</accession>